<dbReference type="AlphaFoldDB" id="A0A3R5QWX3"/>
<evidence type="ECO:0000259" key="8">
    <source>
        <dbReference type="Pfam" id="PF01416"/>
    </source>
</evidence>
<dbReference type="Pfam" id="PF01416">
    <property type="entry name" value="PseudoU_synth_1"/>
    <property type="match status" value="2"/>
</dbReference>
<keyword evidence="2 4" id="KW-0819">tRNA processing</keyword>
<name>A0A3R5QWX3_9CLOT</name>
<dbReference type="InterPro" id="IPR020095">
    <property type="entry name" value="PsdUridine_synth_TruA_C"/>
</dbReference>
<dbReference type="GO" id="GO:0160147">
    <property type="term" value="F:tRNA pseudouridine(38-40) synthase activity"/>
    <property type="evidence" value="ECO:0007669"/>
    <property type="project" value="UniProtKB-EC"/>
</dbReference>
<comment type="similarity">
    <text evidence="1 4 7">Belongs to the tRNA pseudouridine synthase TruA family.</text>
</comment>
<keyword evidence="10" id="KW-1185">Reference proteome</keyword>
<reference evidence="9 10" key="1">
    <citation type="submission" date="2018-01" db="EMBL/GenBank/DDBJ databases">
        <title>Genome Sequencing and Assembly of Anaerobacter polyendosporus strain CT4.</title>
        <authorList>
            <person name="Tachaapaikoon C."/>
            <person name="Sutheeworapong S."/>
            <person name="Jenjaroenpun P."/>
            <person name="Wongsurawat T."/>
            <person name="Nookeaw I."/>
            <person name="Cheawchanlertfa P."/>
            <person name="Kosugi A."/>
            <person name="Cheevadhanarak S."/>
            <person name="Ratanakhanokchai K."/>
        </authorList>
    </citation>
    <scope>NUCLEOTIDE SEQUENCE [LARGE SCALE GENOMIC DNA]</scope>
    <source>
        <strain evidence="9 10">CT4</strain>
    </source>
</reference>
<dbReference type="GO" id="GO:0031119">
    <property type="term" value="P:tRNA pseudouridine synthesis"/>
    <property type="evidence" value="ECO:0007669"/>
    <property type="project" value="UniProtKB-UniRule"/>
</dbReference>
<dbReference type="HAMAP" id="MF_00171">
    <property type="entry name" value="TruA"/>
    <property type="match status" value="1"/>
</dbReference>
<organism evidence="9 10">
    <name type="scientific">Clostridium manihotivorum</name>
    <dbReference type="NCBI Taxonomy" id="2320868"/>
    <lineage>
        <taxon>Bacteria</taxon>
        <taxon>Bacillati</taxon>
        <taxon>Bacillota</taxon>
        <taxon>Clostridia</taxon>
        <taxon>Eubacteriales</taxon>
        <taxon>Clostridiaceae</taxon>
        <taxon>Clostridium</taxon>
    </lineage>
</organism>
<dbReference type="InterPro" id="IPR020097">
    <property type="entry name" value="PsdUridine_synth_TruA_a/b_dom"/>
</dbReference>
<dbReference type="GO" id="GO:0003723">
    <property type="term" value="F:RNA binding"/>
    <property type="evidence" value="ECO:0007669"/>
    <property type="project" value="InterPro"/>
</dbReference>
<comment type="catalytic activity">
    <reaction evidence="4 7">
        <text>uridine(38/39/40) in tRNA = pseudouridine(38/39/40) in tRNA</text>
        <dbReference type="Rhea" id="RHEA:22376"/>
        <dbReference type="Rhea" id="RHEA-COMP:10085"/>
        <dbReference type="Rhea" id="RHEA-COMP:10087"/>
        <dbReference type="ChEBI" id="CHEBI:65314"/>
        <dbReference type="ChEBI" id="CHEBI:65315"/>
        <dbReference type="EC" id="5.4.99.12"/>
    </reaction>
</comment>
<feature type="binding site" evidence="4 6">
    <location>
        <position position="113"/>
    </location>
    <ligand>
        <name>substrate</name>
    </ligand>
</feature>
<dbReference type="PANTHER" id="PTHR11142:SF22">
    <property type="entry name" value="TRNA PSEUDOURIDINE SYNTHASE A 2"/>
    <property type="match status" value="1"/>
</dbReference>
<dbReference type="Gene3D" id="3.30.70.580">
    <property type="entry name" value="Pseudouridine synthase I, catalytic domain, N-terminal subdomain"/>
    <property type="match status" value="1"/>
</dbReference>
<evidence type="ECO:0000256" key="3">
    <source>
        <dbReference type="ARBA" id="ARBA00023235"/>
    </source>
</evidence>
<dbReference type="EMBL" id="CP025746">
    <property type="protein sequence ID" value="QAA34549.1"/>
    <property type="molecule type" value="Genomic_DNA"/>
</dbReference>
<sequence length="248" mass="28339">MQNYKMMIAYDGRKYIGYNKSKDNAEKSIEGKLEAILSKLYEKDIEVIGAINTDAGVHAKGQIVNFIAPDNKLSEKEIFDYFEKYLTDDIIILSVEAVDERFHSRYLMKSATYEYRLWKKDAPNRPLFERHYVHLMNQTINVAKSKEAAKYLVGEHDFLAFTTNKKTKKSVKKILSLDISETKNEIIIIITANGFLLNMERIIVGTLIQVGIGQLPVNTIEKAFKSRDMNDVGHKASADALCLLSIQY</sequence>
<proteinExistence type="inferred from homology"/>
<dbReference type="InterPro" id="IPR020103">
    <property type="entry name" value="PsdUridine_synth_cat_dom_sf"/>
</dbReference>
<evidence type="ECO:0000256" key="2">
    <source>
        <dbReference type="ARBA" id="ARBA00022694"/>
    </source>
</evidence>
<gene>
    <name evidence="4 9" type="primary">truA</name>
    <name evidence="9" type="ORF">C1I91_24545</name>
</gene>
<evidence type="ECO:0000313" key="9">
    <source>
        <dbReference type="EMBL" id="QAA34549.1"/>
    </source>
</evidence>
<feature type="domain" description="Pseudouridine synthase I TruA alpha/beta" evidence="8">
    <location>
        <begin position="7"/>
        <end position="106"/>
    </location>
</feature>
<feature type="domain" description="Pseudouridine synthase I TruA alpha/beta" evidence="8">
    <location>
        <begin position="148"/>
        <end position="248"/>
    </location>
</feature>
<accession>A0A3R5QWX3</accession>
<dbReference type="PANTHER" id="PTHR11142">
    <property type="entry name" value="PSEUDOURIDYLATE SYNTHASE"/>
    <property type="match status" value="1"/>
</dbReference>
<comment type="caution">
    <text evidence="4">Lacks conserved residue(s) required for the propagation of feature annotation.</text>
</comment>
<dbReference type="OrthoDB" id="9811823at2"/>
<evidence type="ECO:0000256" key="5">
    <source>
        <dbReference type="PIRSR" id="PIRSR001430-1"/>
    </source>
</evidence>
<dbReference type="PIRSF" id="PIRSF001430">
    <property type="entry name" value="tRNA_psdUrid_synth"/>
    <property type="match status" value="1"/>
</dbReference>
<dbReference type="SUPFAM" id="SSF55120">
    <property type="entry name" value="Pseudouridine synthase"/>
    <property type="match status" value="1"/>
</dbReference>
<dbReference type="NCBIfam" id="TIGR00071">
    <property type="entry name" value="hisT_truA"/>
    <property type="match status" value="1"/>
</dbReference>
<evidence type="ECO:0000256" key="6">
    <source>
        <dbReference type="PIRSR" id="PIRSR001430-2"/>
    </source>
</evidence>
<keyword evidence="3 4" id="KW-0413">Isomerase</keyword>
<evidence type="ECO:0000256" key="4">
    <source>
        <dbReference type="HAMAP-Rule" id="MF_00171"/>
    </source>
</evidence>
<dbReference type="Gene3D" id="3.30.70.660">
    <property type="entry name" value="Pseudouridine synthase I, catalytic domain, C-terminal subdomain"/>
    <property type="match status" value="1"/>
</dbReference>
<evidence type="ECO:0000256" key="1">
    <source>
        <dbReference type="ARBA" id="ARBA00009375"/>
    </source>
</evidence>
<dbReference type="InterPro" id="IPR020094">
    <property type="entry name" value="TruA/RsuA/RluB/E/F_N"/>
</dbReference>
<dbReference type="EC" id="5.4.99.12" evidence="4"/>
<evidence type="ECO:0000313" key="10">
    <source>
        <dbReference type="Proteomes" id="UP000286268"/>
    </source>
</evidence>
<protein>
    <recommendedName>
        <fullName evidence="4">tRNA pseudouridine synthase A</fullName>
        <ecNumber evidence="4">5.4.99.12</ecNumber>
    </recommendedName>
    <alternativeName>
        <fullName evidence="4">tRNA pseudouridine(38-40) synthase</fullName>
    </alternativeName>
    <alternativeName>
        <fullName evidence="4">tRNA pseudouridylate synthase I</fullName>
    </alternativeName>
    <alternativeName>
        <fullName evidence="4">tRNA-uridine isomerase I</fullName>
    </alternativeName>
</protein>
<dbReference type="KEGG" id="cmah:C1I91_24545"/>
<feature type="active site" description="Nucleophile" evidence="4 5">
    <location>
        <position position="54"/>
    </location>
</feature>
<comment type="function">
    <text evidence="4">Formation of pseudouridine at positions 38, 39 and 40 in the anticodon stem and loop of transfer RNAs.</text>
</comment>
<comment type="subunit">
    <text evidence="4">Homodimer.</text>
</comment>
<dbReference type="RefSeq" id="WP_128215261.1">
    <property type="nucleotide sequence ID" value="NZ_CP025746.1"/>
</dbReference>
<dbReference type="CDD" id="cd02570">
    <property type="entry name" value="PseudoU_synth_EcTruA"/>
    <property type="match status" value="1"/>
</dbReference>
<evidence type="ECO:0000256" key="7">
    <source>
        <dbReference type="RuleBase" id="RU003792"/>
    </source>
</evidence>
<dbReference type="Proteomes" id="UP000286268">
    <property type="component" value="Chromosome"/>
</dbReference>
<dbReference type="InterPro" id="IPR001406">
    <property type="entry name" value="PsdUridine_synth_TruA"/>
</dbReference>